<reference evidence="1 2" key="1">
    <citation type="submission" date="2009-01" db="EMBL/GenBank/DDBJ databases">
        <authorList>
            <person name="Qin X."/>
            <person name="Bachman B."/>
            <person name="Battles P."/>
            <person name="Bell A."/>
            <person name="Bess C."/>
            <person name="Bickham C."/>
            <person name="Chaboub L."/>
            <person name="Chen D."/>
            <person name="Coyle M."/>
            <person name="Deiros D.R."/>
            <person name="Dinh H."/>
            <person name="Forbes L."/>
            <person name="Fowler G."/>
            <person name="Francisco L."/>
            <person name="Fu Q."/>
            <person name="Gubbala S."/>
            <person name="Hale W."/>
            <person name="Han Y."/>
            <person name="Hemphill L."/>
            <person name="Highlander S.K."/>
            <person name="Hirani K."/>
            <person name="Hogues M."/>
            <person name="Jackson L."/>
            <person name="Jakkamsetti A."/>
            <person name="Javaid M."/>
            <person name="Jiang H."/>
            <person name="Korchina V."/>
            <person name="Kovar C."/>
            <person name="Lara F."/>
            <person name="Lee S."/>
            <person name="Mata R."/>
            <person name="Mathew T."/>
            <person name="Moen C."/>
            <person name="Morales K."/>
            <person name="Munidasa M."/>
            <person name="Nazareth L."/>
            <person name="Ngo R."/>
            <person name="Nguyen L."/>
            <person name="Okwuonu G."/>
            <person name="Ongeri F."/>
            <person name="Patil S."/>
            <person name="Petrosino J."/>
            <person name="Pham C."/>
            <person name="Pham P."/>
            <person name="Pu L.-L."/>
            <person name="Puazo M."/>
            <person name="Raj R."/>
            <person name="Reid J."/>
            <person name="Rouhana J."/>
            <person name="Saada N."/>
            <person name="Shang Y."/>
            <person name="Simmons D."/>
            <person name="Thornton R."/>
            <person name="Warren J."/>
            <person name="Weissenberger G."/>
            <person name="Zhang J."/>
            <person name="Zhang L."/>
            <person name="Zhou C."/>
            <person name="Zhu D."/>
            <person name="Muzny D."/>
            <person name="Worley K."/>
            <person name="Gibbs R."/>
        </authorList>
    </citation>
    <scope>NUCLEOTIDE SEQUENCE [LARGE SCALE GENOMIC DNA]</scope>
    <source>
        <strain evidence="1 2">ATCC 33300</strain>
    </source>
</reference>
<dbReference type="EMBL" id="ACHB01000092">
    <property type="protein sequence ID" value="EEI90201.1"/>
    <property type="molecule type" value="Genomic_DNA"/>
</dbReference>
<sequence length="158" mass="17586">MSGELSKFGQMIGQMISERAEIQTAWVTVKSVDWEDKTMIATGLIDDLDYFDVLLGLQAQYKKPKTGTRAIIGIIGNQPGNSFLIDAEELEEVQYNIAESVLHIKEEGLIIKQGNESLKTVLNDMIDELNKIIVINGRSINVPAMLVIKQRLNKVLIG</sequence>
<name>C2G3J6_SPHSI</name>
<organism evidence="1 2">
    <name type="scientific">Sphingobacterium spiritivorum ATCC 33300</name>
    <dbReference type="NCBI Taxonomy" id="525372"/>
    <lineage>
        <taxon>Bacteria</taxon>
        <taxon>Pseudomonadati</taxon>
        <taxon>Bacteroidota</taxon>
        <taxon>Sphingobacteriia</taxon>
        <taxon>Sphingobacteriales</taxon>
        <taxon>Sphingobacteriaceae</taxon>
        <taxon>Sphingobacterium</taxon>
    </lineage>
</organism>
<dbReference type="HOGENOM" id="CLU_1641269_0_0_10"/>
<evidence type="ECO:0000313" key="1">
    <source>
        <dbReference type="EMBL" id="EEI90201.1"/>
    </source>
</evidence>
<comment type="caution">
    <text evidence="1">The sequence shown here is derived from an EMBL/GenBank/DDBJ whole genome shotgun (WGS) entry which is preliminary data.</text>
</comment>
<accession>C2G3J6</accession>
<gene>
    <name evidence="1" type="ORF">HMPREF0765_4152</name>
</gene>
<evidence type="ECO:0000313" key="2">
    <source>
        <dbReference type="Proteomes" id="UP000006241"/>
    </source>
</evidence>
<proteinExistence type="predicted"/>
<dbReference type="RefSeq" id="WP_003003563.1">
    <property type="nucleotide sequence ID" value="NZ_GG668630.1"/>
</dbReference>
<dbReference type="AlphaFoldDB" id="C2G3J6"/>
<protein>
    <submittedName>
        <fullName evidence="1">Uncharacterized protein</fullName>
    </submittedName>
</protein>
<dbReference type="Proteomes" id="UP000006241">
    <property type="component" value="Unassembled WGS sequence"/>
</dbReference>